<dbReference type="InterPro" id="IPR050194">
    <property type="entry name" value="Glycosyltransferase_grp1"/>
</dbReference>
<gene>
    <name evidence="2" type="ORF">F7D97_11325</name>
</gene>
<dbReference type="RefSeq" id="WP_153080584.1">
    <property type="nucleotide sequence ID" value="NZ_VZAU01000093.1"/>
</dbReference>
<dbReference type="Gene3D" id="3.40.50.2000">
    <property type="entry name" value="Glycogen Phosphorylase B"/>
    <property type="match status" value="2"/>
</dbReference>
<feature type="domain" description="Glycosyl transferase family 1" evidence="1">
    <location>
        <begin position="231"/>
        <end position="367"/>
    </location>
</feature>
<keyword evidence="2" id="KW-0808">Transferase</keyword>
<dbReference type="AlphaFoldDB" id="A0A6A7VVX5"/>
<dbReference type="PANTHER" id="PTHR45947:SF13">
    <property type="entry name" value="TRANSFERASE"/>
    <property type="match status" value="1"/>
</dbReference>
<dbReference type="GO" id="GO:0016757">
    <property type="term" value="F:glycosyltransferase activity"/>
    <property type="evidence" value="ECO:0007669"/>
    <property type="project" value="InterPro"/>
</dbReference>
<dbReference type="InterPro" id="IPR001296">
    <property type="entry name" value="Glyco_trans_1"/>
</dbReference>
<evidence type="ECO:0000259" key="1">
    <source>
        <dbReference type="Pfam" id="PF00534"/>
    </source>
</evidence>
<protein>
    <submittedName>
        <fullName evidence="2">Glycosyltransferase family 4 protein</fullName>
    </submittedName>
</protein>
<sequence>MKKILVINDYGYNAGGASIVALQSAIGLKKQGYDVTFFCGSEPIDKTLVNSSIQIVCLKQANLRDSKNKFLALFQGLWNVKAAKVLNSLIDDSQNIVALVHSYSKTLSPSVFTVLQKKKVKTILTLHDYFAACPNGGFQNYHKKINCNLKPLSCKCILCNCDSENYIIKLYRCLRQVVLKHIFLRPNYFYAYAVSEYSQQLMRPYVEKYFKEFGVLMNPVQFDGEENVDVSKNQKYIYIGRLSEEKGIEDFCKVISDLNLEGIVLGDGGLMEKLKHQYPEIDFKGWVQGKDKLQFVKQAKCLILPSRVRETFGLVVPEMLGMGIPCIVPSQCGATYLIKEGYNGYVFEMGNYESLKNCVLKLENSKNSKFSQYINQSDIRSMFSFDRYIANLTSIIDNL</sequence>
<evidence type="ECO:0000313" key="2">
    <source>
        <dbReference type="EMBL" id="MQN10494.1"/>
    </source>
</evidence>
<proteinExistence type="predicted"/>
<dbReference type="Proteomes" id="UP000406735">
    <property type="component" value="Unassembled WGS sequence"/>
</dbReference>
<comment type="caution">
    <text evidence="2">The sequence shown here is derived from an EMBL/GenBank/DDBJ whole genome shotgun (WGS) entry which is preliminary data.</text>
</comment>
<dbReference type="EMBL" id="VZCY01000091">
    <property type="protein sequence ID" value="MQN10494.1"/>
    <property type="molecule type" value="Genomic_DNA"/>
</dbReference>
<reference evidence="2 3" key="1">
    <citation type="submission" date="2019-09" db="EMBL/GenBank/DDBJ databases">
        <title>Distinct polysaccharide growth profiles of human intestinal Prevotella copri isolates.</title>
        <authorList>
            <person name="Fehlner-Peach H."/>
            <person name="Magnabosco C."/>
            <person name="Raghavan V."/>
            <person name="Scher J.U."/>
            <person name="Tett A."/>
            <person name="Cox L.M."/>
            <person name="Gottsegen C."/>
            <person name="Watters A."/>
            <person name="Wiltshire- Gordon J.D."/>
            <person name="Segata N."/>
            <person name="Bonneau R."/>
            <person name="Littman D.R."/>
        </authorList>
    </citation>
    <scope>NUCLEOTIDE SEQUENCE [LARGE SCALE GENOMIC DNA]</scope>
    <source>
        <strain evidence="3">iK21513</strain>
    </source>
</reference>
<dbReference type="Pfam" id="PF00534">
    <property type="entry name" value="Glycos_transf_1"/>
    <property type="match status" value="1"/>
</dbReference>
<name>A0A6A7VVX5_9BACT</name>
<dbReference type="PANTHER" id="PTHR45947">
    <property type="entry name" value="SULFOQUINOVOSYL TRANSFERASE SQD2"/>
    <property type="match status" value="1"/>
</dbReference>
<organism evidence="2 3">
    <name type="scientific">Segatella copri</name>
    <dbReference type="NCBI Taxonomy" id="165179"/>
    <lineage>
        <taxon>Bacteria</taxon>
        <taxon>Pseudomonadati</taxon>
        <taxon>Bacteroidota</taxon>
        <taxon>Bacteroidia</taxon>
        <taxon>Bacteroidales</taxon>
        <taxon>Prevotellaceae</taxon>
        <taxon>Segatella</taxon>
    </lineage>
</organism>
<evidence type="ECO:0000313" key="3">
    <source>
        <dbReference type="Proteomes" id="UP000406735"/>
    </source>
</evidence>
<dbReference type="SUPFAM" id="SSF53756">
    <property type="entry name" value="UDP-Glycosyltransferase/glycogen phosphorylase"/>
    <property type="match status" value="1"/>
</dbReference>
<accession>A0A6A7VVX5</accession>